<feature type="domain" description="L-Lysine epsilon oxidase N-terminal" evidence="2">
    <location>
        <begin position="56"/>
        <end position="282"/>
    </location>
</feature>
<dbReference type="Pfam" id="PF17990">
    <property type="entry name" value="LodA_N"/>
    <property type="match status" value="1"/>
</dbReference>
<evidence type="ECO:0000259" key="2">
    <source>
        <dbReference type="Pfam" id="PF17990"/>
    </source>
</evidence>
<protein>
    <recommendedName>
        <fullName evidence="6">L-lysine 6-oxidase</fullName>
    </recommendedName>
</protein>
<name>A0A8G2EY07_9PROT</name>
<organism evidence="4 5">
    <name type="scientific">Thalassobaculum litoreum DSM 18839</name>
    <dbReference type="NCBI Taxonomy" id="1123362"/>
    <lineage>
        <taxon>Bacteria</taxon>
        <taxon>Pseudomonadati</taxon>
        <taxon>Pseudomonadota</taxon>
        <taxon>Alphaproteobacteria</taxon>
        <taxon>Rhodospirillales</taxon>
        <taxon>Thalassobaculaceae</taxon>
        <taxon>Thalassobaculum</taxon>
    </lineage>
</organism>
<dbReference type="CDD" id="cd14731">
    <property type="entry name" value="LodA_like_1"/>
    <property type="match status" value="1"/>
</dbReference>
<keyword evidence="5" id="KW-1185">Reference proteome</keyword>
<dbReference type="AlphaFoldDB" id="A0A8G2EY07"/>
<evidence type="ECO:0000256" key="1">
    <source>
        <dbReference type="SAM" id="SignalP"/>
    </source>
</evidence>
<keyword evidence="1" id="KW-0732">Signal</keyword>
<dbReference type="InterPro" id="IPR006311">
    <property type="entry name" value="TAT_signal"/>
</dbReference>
<feature type="signal peptide" evidence="1">
    <location>
        <begin position="1"/>
        <end position="33"/>
    </location>
</feature>
<dbReference type="RefSeq" id="WP_215906051.1">
    <property type="nucleotide sequence ID" value="NZ_FNBW01000003.1"/>
</dbReference>
<reference evidence="4 5" key="1">
    <citation type="submission" date="2016-10" db="EMBL/GenBank/DDBJ databases">
        <authorList>
            <person name="Varghese N."/>
            <person name="Submissions S."/>
        </authorList>
    </citation>
    <scope>NUCLEOTIDE SEQUENCE [LARGE SCALE GENOMIC DNA]</scope>
    <source>
        <strain evidence="4 5">DSM 18839</strain>
    </source>
</reference>
<evidence type="ECO:0008006" key="6">
    <source>
        <dbReference type="Google" id="ProtNLM"/>
    </source>
</evidence>
<dbReference type="InterPro" id="IPR041168">
    <property type="entry name" value="LodA_N"/>
</dbReference>
<evidence type="ECO:0000259" key="3">
    <source>
        <dbReference type="Pfam" id="PF18417"/>
    </source>
</evidence>
<feature type="chain" id="PRO_5033987676" description="L-lysine 6-oxidase" evidence="1">
    <location>
        <begin position="34"/>
        <end position="700"/>
    </location>
</feature>
<accession>A0A8G2EY07</accession>
<evidence type="ECO:0000313" key="5">
    <source>
        <dbReference type="Proteomes" id="UP000198615"/>
    </source>
</evidence>
<gene>
    <name evidence="4" type="ORF">SAMN05660686_01273</name>
</gene>
<dbReference type="PROSITE" id="PS51318">
    <property type="entry name" value="TAT"/>
    <property type="match status" value="1"/>
</dbReference>
<comment type="caution">
    <text evidence="4">The sequence shown here is derived from an EMBL/GenBank/DDBJ whole genome shotgun (WGS) entry which is preliminary data.</text>
</comment>
<sequence>MGDGRTPKTSMKRRDFLAGAGAMALSGPLMARAAVAQGTGPGVAPAGAKIARLGIYPAIGICRVGGSKLWFHAPEVPGLPPTPADGQFKDGTERIKKQVQRFRIYAFDREGRVIKEITAADGSIQWTVHVANTKAAWYGFNNPMDNGDLAPGIPGQRRNQYFTRPEQRLDNLVIDGTATTISGTDTNRDGDDAAFAMGGTFWGSEPVGLGHLQTDSAGHLLVVPPDGVSKSPTGAGITSFADNDGWHDDWCDGPVTATVTLADALPVEPDLDTAADSAWVACVGPNFAPQIEPVSTMYDLIYDMNVRLNWQSRPAKPSFTKDIYPTLQRLGQMQWLTDAANLREAWMGAYFDFADPALIDRLSKPANTQLRQQAFAQIRPPFQFSGNTEADYFTEQQLKVPYMLGDGINYDGSPYQWFQMAHLQYQFLIDWKDGNYVDDWQPDDKGITDFDQIPLDQQPFALTQAALMPLSGGAFHPGVELTYYLRHKAMYARDHAPTNGPLPEPFRLARGDRPTLLQDVGRLLTPELTLVGDPDKGIAPAVGPCMPGDLTRWMGLPWQCDAFSCQQVLMQSDFPTAVWWPALLPIDVLPVAFLEDQVIRGETGDGQKLGREQRIKYFNQRADWKRGVAGIGYHANASYWDGITDMITLWERMGFVVKREVPEEVARELGIPREVYAEVQRGDTMEFRFRWTPADGQLPN</sequence>
<feature type="domain" description="L-lysine epsilon oxidase C-terminal" evidence="3">
    <location>
        <begin position="413"/>
        <end position="570"/>
    </location>
</feature>
<dbReference type="NCBIfam" id="NF038173">
    <property type="entry name" value="Gly_ox_CTQ_GoxA"/>
    <property type="match status" value="1"/>
</dbReference>
<dbReference type="Pfam" id="PF18417">
    <property type="entry name" value="LodA_C"/>
    <property type="match status" value="1"/>
</dbReference>
<evidence type="ECO:0000313" key="4">
    <source>
        <dbReference type="EMBL" id="SDF42136.1"/>
    </source>
</evidence>
<dbReference type="EMBL" id="FNBW01000003">
    <property type="protein sequence ID" value="SDF42136.1"/>
    <property type="molecule type" value="Genomic_DNA"/>
</dbReference>
<proteinExistence type="predicted"/>
<dbReference type="Proteomes" id="UP000198615">
    <property type="component" value="Unassembled WGS sequence"/>
</dbReference>
<dbReference type="InterPro" id="IPR041173">
    <property type="entry name" value="LodA_C"/>
</dbReference>
<dbReference type="InterPro" id="IPR033798">
    <property type="entry name" value="LodA-like"/>
</dbReference>